<dbReference type="GeneID" id="14886356"/>
<evidence type="ECO:0000313" key="3">
    <source>
        <dbReference type="Proteomes" id="UP000014680"/>
    </source>
</evidence>
<dbReference type="AlphaFoldDB" id="A0A0A1TZY9"/>
<dbReference type="RefSeq" id="XP_004253978.1">
    <property type="nucleotide sequence ID" value="XM_004253930.1"/>
</dbReference>
<proteinExistence type="predicted"/>
<dbReference type="Proteomes" id="UP000014680">
    <property type="component" value="Unassembled WGS sequence"/>
</dbReference>
<dbReference type="KEGG" id="eiv:EIN_093640"/>
<organism evidence="2 3">
    <name type="scientific">Entamoeba invadens IP1</name>
    <dbReference type="NCBI Taxonomy" id="370355"/>
    <lineage>
        <taxon>Eukaryota</taxon>
        <taxon>Amoebozoa</taxon>
        <taxon>Evosea</taxon>
        <taxon>Archamoebae</taxon>
        <taxon>Mastigamoebida</taxon>
        <taxon>Entamoebidae</taxon>
        <taxon>Entamoeba</taxon>
    </lineage>
</organism>
<feature type="chain" id="PRO_5012294333" evidence="1">
    <location>
        <begin position="16"/>
        <end position="267"/>
    </location>
</feature>
<keyword evidence="1" id="KW-0732">Signal</keyword>
<evidence type="ECO:0000256" key="1">
    <source>
        <dbReference type="SAM" id="SignalP"/>
    </source>
</evidence>
<dbReference type="EMBL" id="KB206860">
    <property type="protein sequence ID" value="ELP87207.1"/>
    <property type="molecule type" value="Genomic_DNA"/>
</dbReference>
<gene>
    <name evidence="2" type="ORF">EIN_093640</name>
</gene>
<protein>
    <submittedName>
        <fullName evidence="2">Uncharacterized protein</fullName>
    </submittedName>
</protein>
<name>A0A0A1TZY9_ENTIV</name>
<accession>A0A0A1TZY9</accession>
<dbReference type="VEuPathDB" id="AmoebaDB:EIN_093640"/>
<feature type="signal peptide" evidence="1">
    <location>
        <begin position="1"/>
        <end position="15"/>
    </location>
</feature>
<keyword evidence="3" id="KW-1185">Reference proteome</keyword>
<sequence>MVVSFLILLILNVFALDGVVNEYYKAEFIDTKVQYTFDLNGETHWFNLFNCEEGNYLAITVQTYTAGNILSTSYTIPIATSVTQPIENSYKTVVSINECSKQLAKYCDGVIQMSTSRRSFIQTSFTPKVATKSLTQTDDPDKTHKTGEHPVYAMWDLLRDNDSQIITKESTQFKMKLLANTENPIMGSICLLANVAEMSTNSYVMFPQDNMSLAMINFNLPNTKNQYLLYVTAEIPGYFPYYYNYIVVQSAAVEYFVLLAMCVFMLF</sequence>
<evidence type="ECO:0000313" key="2">
    <source>
        <dbReference type="EMBL" id="ELP87207.1"/>
    </source>
</evidence>
<reference evidence="2 3" key="1">
    <citation type="submission" date="2012-10" db="EMBL/GenBank/DDBJ databases">
        <authorList>
            <person name="Zafar N."/>
            <person name="Inman J."/>
            <person name="Hall N."/>
            <person name="Lorenzi H."/>
            <person name="Caler E."/>
        </authorList>
    </citation>
    <scope>NUCLEOTIDE SEQUENCE [LARGE SCALE GENOMIC DNA]</scope>
    <source>
        <strain evidence="2 3">IP1</strain>
    </source>
</reference>